<dbReference type="Pfam" id="PF13947">
    <property type="entry name" value="GUB_WAK_bind"/>
    <property type="match status" value="1"/>
</dbReference>
<evidence type="ECO:0000256" key="3">
    <source>
        <dbReference type="SAM" id="SignalP"/>
    </source>
</evidence>
<organism evidence="5 6">
    <name type="scientific">Handroanthus impetiginosus</name>
    <dbReference type="NCBI Taxonomy" id="429701"/>
    <lineage>
        <taxon>Eukaryota</taxon>
        <taxon>Viridiplantae</taxon>
        <taxon>Streptophyta</taxon>
        <taxon>Embryophyta</taxon>
        <taxon>Tracheophyta</taxon>
        <taxon>Spermatophyta</taxon>
        <taxon>Magnoliopsida</taxon>
        <taxon>eudicotyledons</taxon>
        <taxon>Gunneridae</taxon>
        <taxon>Pentapetalae</taxon>
        <taxon>asterids</taxon>
        <taxon>lamiids</taxon>
        <taxon>Lamiales</taxon>
        <taxon>Bignoniaceae</taxon>
        <taxon>Crescentiina</taxon>
        <taxon>Tabebuia alliance</taxon>
        <taxon>Handroanthus</taxon>
    </lineage>
</organism>
<dbReference type="AlphaFoldDB" id="A0A2G9H9W2"/>
<dbReference type="EMBL" id="NKXS01002314">
    <property type="protein sequence ID" value="PIN14299.1"/>
    <property type="molecule type" value="Genomic_DNA"/>
</dbReference>
<accession>A0A2G9H9W2</accession>
<dbReference type="GO" id="GO:0030247">
    <property type="term" value="F:polysaccharide binding"/>
    <property type="evidence" value="ECO:0007669"/>
    <property type="project" value="InterPro"/>
</dbReference>
<dbReference type="PANTHER" id="PTHR33491">
    <property type="entry name" value="OSJNBA0016N04.9 PROTEIN"/>
    <property type="match status" value="1"/>
</dbReference>
<keyword evidence="2 3" id="KW-0732">Signal</keyword>
<evidence type="ECO:0000256" key="2">
    <source>
        <dbReference type="ARBA" id="ARBA00022729"/>
    </source>
</evidence>
<evidence type="ECO:0000256" key="1">
    <source>
        <dbReference type="ARBA" id="ARBA00004167"/>
    </source>
</evidence>
<dbReference type="Proteomes" id="UP000231279">
    <property type="component" value="Unassembled WGS sequence"/>
</dbReference>
<proteinExistence type="predicted"/>
<comment type="caution">
    <text evidence="5">The sequence shown here is derived from an EMBL/GenBank/DDBJ whole genome shotgun (WGS) entry which is preliminary data.</text>
</comment>
<keyword evidence="6" id="KW-1185">Reference proteome</keyword>
<reference evidence="6" key="1">
    <citation type="journal article" date="2018" name="Gigascience">
        <title>Genome assembly of the Pink Ipe (Handroanthus impetiginosus, Bignoniaceae), a highly valued, ecologically keystone Neotropical timber forest tree.</title>
        <authorList>
            <person name="Silva-Junior O.B."/>
            <person name="Grattapaglia D."/>
            <person name="Novaes E."/>
            <person name="Collevatti R.G."/>
        </authorList>
    </citation>
    <scope>NUCLEOTIDE SEQUENCE [LARGE SCALE GENOMIC DNA]</scope>
    <source>
        <strain evidence="6">cv. UFG-1</strain>
    </source>
</reference>
<feature type="signal peptide" evidence="3">
    <location>
        <begin position="1"/>
        <end position="21"/>
    </location>
</feature>
<dbReference type="InterPro" id="IPR025287">
    <property type="entry name" value="WAK_GUB"/>
</dbReference>
<evidence type="ECO:0000259" key="4">
    <source>
        <dbReference type="Pfam" id="PF13947"/>
    </source>
</evidence>
<sequence>MASHNFLLALLLLFHFQKAEPKSMAMASGDSCKRKCRDIKIPYPFGMNKEHCYLDETFEVKCNHSIGSTSLAWIEGGEIDFISLPTHSLRIKGVPHVLFHR</sequence>
<gene>
    <name evidence="5" type="ORF">CDL12_13076</name>
</gene>
<evidence type="ECO:0000313" key="5">
    <source>
        <dbReference type="EMBL" id="PIN14299.1"/>
    </source>
</evidence>
<evidence type="ECO:0000313" key="6">
    <source>
        <dbReference type="Proteomes" id="UP000231279"/>
    </source>
</evidence>
<protein>
    <recommendedName>
        <fullName evidence="4">Wall-associated receptor kinase galacturonan-binding domain-containing protein</fullName>
    </recommendedName>
</protein>
<feature type="domain" description="Wall-associated receptor kinase galacturonan-binding" evidence="4">
    <location>
        <begin position="32"/>
        <end position="91"/>
    </location>
</feature>
<feature type="chain" id="PRO_5013769067" description="Wall-associated receptor kinase galacturonan-binding domain-containing protein" evidence="3">
    <location>
        <begin position="22"/>
        <end position="101"/>
    </location>
</feature>
<dbReference type="OrthoDB" id="1435304at2759"/>
<dbReference type="GO" id="GO:0016020">
    <property type="term" value="C:membrane"/>
    <property type="evidence" value="ECO:0007669"/>
    <property type="project" value="UniProtKB-SubCell"/>
</dbReference>
<name>A0A2G9H9W2_9LAMI</name>
<comment type="subcellular location">
    <subcellularLocation>
        <location evidence="1">Membrane</location>
        <topology evidence="1">Single-pass membrane protein</topology>
    </subcellularLocation>
</comment>